<dbReference type="InterPro" id="IPR036844">
    <property type="entry name" value="Hint_dom_sf"/>
</dbReference>
<comment type="function">
    <text evidence="12">Provides the precursors necessary for DNA synthesis. Catalyzes the biosynthesis of deoxyribonucleotides from the corresponding ribonucleotides.</text>
</comment>
<dbReference type="PANTHER" id="PTHR43371">
    <property type="entry name" value="VITAMIN B12-DEPENDENT RIBONUCLEOTIDE REDUCTASE"/>
    <property type="match status" value="1"/>
</dbReference>
<keyword evidence="7" id="KW-0651">Protein splicing</keyword>
<dbReference type="NCBIfam" id="TIGR01445">
    <property type="entry name" value="intein_Nterm"/>
    <property type="match status" value="2"/>
</dbReference>
<dbReference type="PROSITE" id="PS50818">
    <property type="entry name" value="INTEIN_C_TER"/>
    <property type="match status" value="3"/>
</dbReference>
<evidence type="ECO:0000256" key="10">
    <source>
        <dbReference type="ARBA" id="ARBA00025437"/>
    </source>
</evidence>
<protein>
    <recommendedName>
        <fullName evidence="12">Ribonucleoside-diphosphate reductase</fullName>
        <ecNumber evidence="12">1.17.4.1</ecNumber>
    </recommendedName>
</protein>
<evidence type="ECO:0000256" key="4">
    <source>
        <dbReference type="ARBA" id="ARBA00022634"/>
    </source>
</evidence>
<dbReference type="SUPFAM" id="SSF51294">
    <property type="entry name" value="Hedgehog/intein (Hint) domain"/>
    <property type="match status" value="3"/>
</dbReference>
<accession>A0A9Q4C0Z8</accession>
<feature type="domain" description="DOD-type homing endonuclease" evidence="14">
    <location>
        <begin position="1604"/>
        <end position="1742"/>
    </location>
</feature>
<organism evidence="15 16">
    <name type="scientific">Halorutilus salinus</name>
    <dbReference type="NCBI Taxonomy" id="2487751"/>
    <lineage>
        <taxon>Archaea</taxon>
        <taxon>Methanobacteriati</taxon>
        <taxon>Methanobacteriota</taxon>
        <taxon>Stenosarchaea group</taxon>
        <taxon>Halobacteria</taxon>
        <taxon>Halorutilales</taxon>
        <taxon>Halorutilaceae</taxon>
        <taxon>Halorutilus</taxon>
    </lineage>
</organism>
<dbReference type="Pfam" id="PF02867">
    <property type="entry name" value="Ribonuc_red_lgC"/>
    <property type="match status" value="2"/>
</dbReference>
<proteinExistence type="inferred from homology"/>
<evidence type="ECO:0000259" key="14">
    <source>
        <dbReference type="PROSITE" id="PS50819"/>
    </source>
</evidence>
<dbReference type="Gene3D" id="2.170.16.10">
    <property type="entry name" value="Hedgehog/Intein (Hint) domain"/>
    <property type="match status" value="3"/>
</dbReference>
<feature type="compositionally biased region" description="Polar residues" evidence="13">
    <location>
        <begin position="2116"/>
        <end position="2126"/>
    </location>
</feature>
<evidence type="ECO:0000256" key="12">
    <source>
        <dbReference type="RuleBase" id="RU003410"/>
    </source>
</evidence>
<dbReference type="Proteomes" id="UP001149411">
    <property type="component" value="Unassembled WGS sequence"/>
</dbReference>
<dbReference type="InterPro" id="IPR024434">
    <property type="entry name" value="TSCPD_dom"/>
</dbReference>
<keyword evidence="9" id="KW-0170">Cobalt</keyword>
<gene>
    <name evidence="15" type="ORF">EGH25_01125</name>
</gene>
<dbReference type="InterPro" id="IPR004860">
    <property type="entry name" value="LAGLIDADG_dom"/>
</dbReference>
<evidence type="ECO:0000256" key="7">
    <source>
        <dbReference type="ARBA" id="ARBA00023000"/>
    </source>
</evidence>
<feature type="compositionally biased region" description="Basic and acidic residues" evidence="13">
    <location>
        <begin position="2130"/>
        <end position="2144"/>
    </location>
</feature>
<dbReference type="InterPro" id="IPR030934">
    <property type="entry name" value="Intein_C"/>
</dbReference>
<dbReference type="SUPFAM" id="SSF51998">
    <property type="entry name" value="PFL-like glycyl radical enzymes"/>
    <property type="match status" value="3"/>
</dbReference>
<evidence type="ECO:0000256" key="5">
    <source>
        <dbReference type="ARBA" id="ARBA00022741"/>
    </source>
</evidence>
<dbReference type="InterPro" id="IPR013509">
    <property type="entry name" value="RNR_lsu_N"/>
</dbReference>
<dbReference type="GO" id="GO:0031419">
    <property type="term" value="F:cobalamin binding"/>
    <property type="evidence" value="ECO:0007669"/>
    <property type="project" value="UniProtKB-KW"/>
</dbReference>
<evidence type="ECO:0000256" key="3">
    <source>
        <dbReference type="ARBA" id="ARBA00022628"/>
    </source>
</evidence>
<comment type="caution">
    <text evidence="15">The sequence shown here is derived from an EMBL/GenBank/DDBJ whole genome shotgun (WGS) entry which is preliminary data.</text>
</comment>
<dbReference type="InterPro" id="IPR006142">
    <property type="entry name" value="INTEIN"/>
</dbReference>
<evidence type="ECO:0000256" key="9">
    <source>
        <dbReference type="ARBA" id="ARBA00023285"/>
    </source>
</evidence>
<dbReference type="PANTHER" id="PTHR43371:SF1">
    <property type="entry name" value="RIBONUCLEOSIDE-DIPHOSPHATE REDUCTASE"/>
    <property type="match status" value="1"/>
</dbReference>
<dbReference type="Gene3D" id="3.20.70.20">
    <property type="match status" value="4"/>
</dbReference>
<dbReference type="CDD" id="cd00081">
    <property type="entry name" value="Hint"/>
    <property type="match status" value="4"/>
</dbReference>
<dbReference type="InterPro" id="IPR027434">
    <property type="entry name" value="Homing_endonucl"/>
</dbReference>
<comment type="cofactor">
    <cofactor evidence="1">
        <name>adenosylcob(III)alamin</name>
        <dbReference type="ChEBI" id="CHEBI:18408"/>
    </cofactor>
</comment>
<dbReference type="InterPro" id="IPR050862">
    <property type="entry name" value="RdRp_reductase_class-2"/>
</dbReference>
<evidence type="ECO:0000256" key="2">
    <source>
        <dbReference type="ARBA" id="ARBA00007405"/>
    </source>
</evidence>
<dbReference type="GO" id="GO:0071897">
    <property type="term" value="P:DNA biosynthetic process"/>
    <property type="evidence" value="ECO:0007669"/>
    <property type="project" value="UniProtKB-KW"/>
</dbReference>
<dbReference type="InterPro" id="IPR003586">
    <property type="entry name" value="Hint_dom_C"/>
</dbReference>
<dbReference type="SMART" id="SM00305">
    <property type="entry name" value="HintC"/>
    <property type="match status" value="3"/>
</dbReference>
<evidence type="ECO:0000313" key="15">
    <source>
        <dbReference type="EMBL" id="MCX2817962.1"/>
    </source>
</evidence>
<dbReference type="NCBIfam" id="TIGR01443">
    <property type="entry name" value="intein_Cterm"/>
    <property type="match status" value="3"/>
</dbReference>
<dbReference type="InterPro" id="IPR003587">
    <property type="entry name" value="Hint_dom_N"/>
</dbReference>
<feature type="region of interest" description="Disordered" evidence="13">
    <location>
        <begin position="2089"/>
        <end position="2152"/>
    </location>
</feature>
<keyword evidence="6" id="KW-0068">Autocatalytic cleavage</keyword>
<feature type="domain" description="DOD-type homing endonuclease" evidence="14">
    <location>
        <begin position="1005"/>
        <end position="1156"/>
    </location>
</feature>
<comment type="catalytic activity">
    <reaction evidence="11 12">
        <text>a 2'-deoxyribonucleoside 5'-diphosphate + [thioredoxin]-disulfide + H2O = a ribonucleoside 5'-diphosphate + [thioredoxin]-dithiol</text>
        <dbReference type="Rhea" id="RHEA:23252"/>
        <dbReference type="Rhea" id="RHEA-COMP:10698"/>
        <dbReference type="Rhea" id="RHEA-COMP:10700"/>
        <dbReference type="ChEBI" id="CHEBI:15377"/>
        <dbReference type="ChEBI" id="CHEBI:29950"/>
        <dbReference type="ChEBI" id="CHEBI:50058"/>
        <dbReference type="ChEBI" id="CHEBI:57930"/>
        <dbReference type="ChEBI" id="CHEBI:73316"/>
        <dbReference type="EC" id="1.17.4.1"/>
    </reaction>
</comment>
<dbReference type="GO" id="GO:0004748">
    <property type="term" value="F:ribonucleoside-diphosphate reductase activity, thioredoxin disulfide as acceptor"/>
    <property type="evidence" value="ECO:0007669"/>
    <property type="project" value="UniProtKB-EC"/>
</dbReference>
<comment type="function">
    <text evidence="10">Catalyzes the reduction of ribonucleotides to deoxyribonucleotides. May function to provide a pool of deoxyribonucleotide precursors for DNA repair during oxygen limitation and/or for immediate growth after restoration of oxygen.</text>
</comment>
<dbReference type="PRINTS" id="PR00379">
    <property type="entry name" value="INTEIN"/>
</dbReference>
<comment type="similarity">
    <text evidence="12">Belongs to the ribonucleoside diphosphate reductase large chain family.</text>
</comment>
<dbReference type="GO" id="GO:0005524">
    <property type="term" value="F:ATP binding"/>
    <property type="evidence" value="ECO:0007669"/>
    <property type="project" value="InterPro"/>
</dbReference>
<dbReference type="GO" id="GO:0009263">
    <property type="term" value="P:deoxyribonucleotide biosynthetic process"/>
    <property type="evidence" value="ECO:0007669"/>
    <property type="project" value="UniProtKB-KW"/>
</dbReference>
<comment type="similarity">
    <text evidence="2">Belongs to the ribonucleoside diphosphate reductase class-2 family.</text>
</comment>
<evidence type="ECO:0000256" key="1">
    <source>
        <dbReference type="ARBA" id="ARBA00001922"/>
    </source>
</evidence>
<keyword evidence="4" id="KW-0237">DNA synthesis</keyword>
<reference evidence="15" key="1">
    <citation type="submission" date="2022-09" db="EMBL/GenBank/DDBJ databases">
        <title>Haloadaptaus new haloarchaeum isolated from saline soil.</title>
        <authorList>
            <person name="Duran-Viseras A."/>
            <person name="Sanchez-Porro C."/>
            <person name="Ventosa A."/>
        </authorList>
    </citation>
    <scope>NUCLEOTIDE SEQUENCE</scope>
    <source>
        <strain evidence="15">F3-133</strain>
    </source>
</reference>
<sequence>MSIHNSVELPVKRTTGDTLKDRLTENAYERILPARYLRQNEEGEMVEDQEELFERVAKNVALAEAVYAAERNGETVYVEPSDVKTDHSNRDELVEEVFGEGVALEDDVTTQLTEENVSKFAYDTVVPKLEGEVREAVVETRDEFQEAMERLSFIPNSPTLMNAGDELQQLSACFVDSPGDDMQDIHETAKEAAEVFQCLTQDATVRVEGKGTVSVADVEPGDGIVQRDGDGHTTRNVDEVHAYDEAPVRRLVTEAGTEVTGTPNHELLIDGDWTRIDEVGEGDSVALRLGWLDNGGTDVELKKVETGAMWGESRTVSNGDIEELHAEGLSDYAIAETLGTSPSTVQRRRSIELGLDPNGTGGRSEGDVGFDTDGFERLHGDGHTDGQIADELGVSARTVARYREQRSLDPNGSGVKTVRQPGTLTPELAELVGMWVGDGSKHEDGIRFHLARDETVERADRLCRELFDAGLDRRWEDGCYDAVLHSHEVKRWWLTNFGDAKPDATEARVPDAVKRADTETVSAFLRGLFSTDGGLQKDLYPRLWSASEELIDGVQNLLLGIGVPAVRWGYDTDERDYYNVGPTGETGLKNFIEDIGFVGSRDQTMRDEFGSVDSEETTVGSIEGSTWQVPVETVEDAGTDTVYDVTVADEPEYVANSIVSHNSGGGMGYAFWKLRPYGDPVGSTGGIASGPITFMRTFDQMCQTVAQGGTRRGAQMGVMRVSHPDVIQFIHAKNKDVSLAHTLRLNDPDDYTHTSFTEALDEARELIDDDGRVPQHLRNAAEGHLSNFNISVGVSHDFMEALENDEEFTFTNPRTDEPHVATEGTKEIYERFGLGDHVEVGEVLSVPANEVWQRMIEGAYENGEPGVIYLDRVNDEHSFDVEEHPDHEMLATNPCVTGDTLISTENGLVPAEELYETGVATDVVVDGRLTDAKVKEASSVYKTGEKDVYRLTTEEGYEIRLTADHRVMTDEGWKEAGSLSEDDTVHIQNRKGEFGSHGTPAEGRVLGWLVGDGHLKHGEERAVLNFYDEDAEVSEAFAEDVNEVVREPTGNADYGVGVSEIARGDDYRGEGALEQRIRSARLYEVAEEAGLVKDKHAVPDAVTRGSEGMARGFLRALFTADGGVQGNVEKGVSVRLTSTDTELLRDVQRLLLNFGVFSKIYEGRHEAGSKELPDGNGGTKEYETQADHDLVVSKDSLVRFRGEIGFLLDRKNEELDDRLAEYDREPYADSFDATVESVEYDGHEAVYDLTEPDTHSFIGNGVVVHNCGEQPLEEYEACNLGHINLSTLVARDAPDWRDWYADNGDSYASLEDAVDAFLDEAIDWGEFDDRIETGTRFLENVVTMSDFPIDEIEEKVSEMRKIGLGIMGLAQMYVQTGIRYGSDEANEVARQVMRYINHGSKRTSHELADERGVFDEWDKSKYANPTEYADWFEKQTGESADDWEDGYPVRNHNTTTIAPTGCVDEDSLVSTDEGLCRIKSLDNTGAEFDQWGEIDEAVATDGGTKAATAVYDNGFADVRRIRTEGGFSVAATPNHRFRTLTEDGEYTWKEADDFKPGDRIVLQRDTFEGGSRATLDTTERENYYRNTDPDLKLPDEMSSELAEFLGYFMGDGYVHDDVGVKLVVESDAEEIDEYLRELGESVFGVTPTVEDRGTRHVLIFGGRHLPRYFDDNGWKKEDGNNGEGAASAFVPDEVLGSDEGCAKSFLRGLFEADGTASRKVELSTVSSKLAEQVQTLLLSLDCVFVQDVLETEGMENHYGDRPRYSVRGANKREDKRFLDKIGFITKTTEIKLTSQSYKRDSYPPAVADHLRDLSGYDDVSEETKHRVRQSPINGSVTRKLVRDVEEETGEKVHVDGRRLNDFYAAPVKSVTEETAYTKDISVPSNNTYVANGFVTHNTTSMIGNTTGGCEPIYNVAYYKNVSDDVQGDEMLVEFDDYFLRVLRENDIDVEAVKEEAQEQMSANEFDGVDGLDTVPDAIGELFVTTGDLSAKEHASVQCACQEGVDSAISKTTNAPHDSTVEDAKEVFEYIYRNGGKGVTYYRDGTRSKQVLTTRADNKDAADDVDPVEEVRGMLADGELTVDELTDGVEGIDTSDADTPEATAGAQSGGEADGTEPTATEDATNGTAEAEPPKRGDEFAPRPRPDTISGATQKVETGYGGLYVTINEDDEGVFEVFARIGKSGGYTASFTEAIARLSSLCLRSGIPPQQVVQQLEGIRSPKVTFDRGEQVHSVPDGIAKAMTRYMNGETRPQQSRLPLREEDDDEEPRAESDGGTATASGGDVQQIIDEGRNPECPDCGSMLVYTEGCVKCNDCGFSEC</sequence>
<dbReference type="PROSITE" id="PS50819">
    <property type="entry name" value="INTEIN_ENDONUCLEASE"/>
    <property type="match status" value="3"/>
</dbReference>
<keyword evidence="8 12" id="KW-0560">Oxidoreductase</keyword>
<dbReference type="GO" id="GO:0004519">
    <property type="term" value="F:endonuclease activity"/>
    <property type="evidence" value="ECO:0007669"/>
    <property type="project" value="InterPro"/>
</dbReference>
<dbReference type="EMBL" id="RKLV01000001">
    <property type="protein sequence ID" value="MCX2817962.1"/>
    <property type="molecule type" value="Genomic_DNA"/>
</dbReference>
<keyword evidence="12" id="KW-0215">Deoxyribonucleotide synthesis</keyword>
<dbReference type="Pfam" id="PF00317">
    <property type="entry name" value="Ribonuc_red_lgN"/>
    <property type="match status" value="1"/>
</dbReference>
<dbReference type="PROSITE" id="PS50817">
    <property type="entry name" value="INTEIN_N_TER"/>
    <property type="match status" value="3"/>
</dbReference>
<dbReference type="Gene3D" id="3.10.28.10">
    <property type="entry name" value="Homing endonucleases"/>
    <property type="match status" value="3"/>
</dbReference>
<evidence type="ECO:0000256" key="13">
    <source>
        <dbReference type="SAM" id="MobiDB-lite"/>
    </source>
</evidence>
<dbReference type="SUPFAM" id="SSF55608">
    <property type="entry name" value="Homing endonucleases"/>
    <property type="match status" value="3"/>
</dbReference>
<dbReference type="GO" id="GO:0016539">
    <property type="term" value="P:intein-mediated protein splicing"/>
    <property type="evidence" value="ECO:0007669"/>
    <property type="project" value="InterPro"/>
</dbReference>
<keyword evidence="5" id="KW-0547">Nucleotide-binding</keyword>
<evidence type="ECO:0000256" key="11">
    <source>
        <dbReference type="ARBA" id="ARBA00047754"/>
    </source>
</evidence>
<keyword evidence="3" id="KW-0846">Cobalamin</keyword>
<name>A0A9Q4C0Z8_9EURY</name>
<feature type="domain" description="DOD-type homing endonuclease" evidence="14">
    <location>
        <begin position="431"/>
        <end position="563"/>
    </location>
</feature>
<evidence type="ECO:0000256" key="6">
    <source>
        <dbReference type="ARBA" id="ARBA00022813"/>
    </source>
</evidence>
<keyword evidence="16" id="KW-1185">Reference proteome</keyword>
<feature type="region of interest" description="Disordered" evidence="13">
    <location>
        <begin position="2245"/>
        <end position="2290"/>
    </location>
</feature>
<evidence type="ECO:0000256" key="8">
    <source>
        <dbReference type="ARBA" id="ARBA00023002"/>
    </source>
</evidence>
<dbReference type="Pfam" id="PF12637">
    <property type="entry name" value="TSCPD"/>
    <property type="match status" value="1"/>
</dbReference>
<dbReference type="SMART" id="SM00306">
    <property type="entry name" value="HintN"/>
    <property type="match status" value="3"/>
</dbReference>
<dbReference type="InterPro" id="IPR000788">
    <property type="entry name" value="RNR_lg_C"/>
</dbReference>
<dbReference type="EC" id="1.17.4.1" evidence="12"/>
<dbReference type="InterPro" id="IPR006141">
    <property type="entry name" value="Intein_N"/>
</dbReference>
<evidence type="ECO:0000313" key="16">
    <source>
        <dbReference type="Proteomes" id="UP001149411"/>
    </source>
</evidence>
<dbReference type="Pfam" id="PF14528">
    <property type="entry name" value="LAGLIDADG_3"/>
    <property type="match status" value="3"/>
</dbReference>
<dbReference type="Pfam" id="PF14890">
    <property type="entry name" value="Intein_splicing"/>
    <property type="match status" value="1"/>
</dbReference>
<dbReference type="InterPro" id="IPR004042">
    <property type="entry name" value="Intein_endonuc_central"/>
</dbReference>